<dbReference type="PANTHER" id="PTHR30457:SF0">
    <property type="entry name" value="PHOSPHATASE, PUTATIVE (AFU_ORTHOLOGUE AFUA_4G01070)-RELATED"/>
    <property type="match status" value="1"/>
</dbReference>
<dbReference type="InterPro" id="IPR002828">
    <property type="entry name" value="SurE-like_Pase/nucleotidase"/>
</dbReference>
<protein>
    <recommendedName>
        <fullName evidence="3">5'-nucleotidase</fullName>
        <ecNumber evidence="3">3.1.3.5</ecNumber>
    </recommendedName>
</protein>
<evidence type="ECO:0000313" key="8">
    <source>
        <dbReference type="Proteomes" id="UP000546464"/>
    </source>
</evidence>
<dbReference type="AlphaFoldDB" id="A0A842HGU8"/>
<dbReference type="EMBL" id="JACHVB010000034">
    <property type="protein sequence ID" value="MBC2594846.1"/>
    <property type="molecule type" value="Genomic_DNA"/>
</dbReference>
<dbReference type="InterPro" id="IPR036523">
    <property type="entry name" value="SurE-like_sf"/>
</dbReference>
<dbReference type="Proteomes" id="UP000546464">
    <property type="component" value="Unassembled WGS sequence"/>
</dbReference>
<keyword evidence="8" id="KW-1185">Reference proteome</keyword>
<evidence type="ECO:0000256" key="2">
    <source>
        <dbReference type="ARBA" id="ARBA00011062"/>
    </source>
</evidence>
<gene>
    <name evidence="7" type="primary">surE</name>
    <name evidence="7" type="ORF">H5P28_11305</name>
</gene>
<evidence type="ECO:0000256" key="4">
    <source>
        <dbReference type="ARBA" id="ARBA00022723"/>
    </source>
</evidence>
<evidence type="ECO:0000313" key="7">
    <source>
        <dbReference type="EMBL" id="MBC2594846.1"/>
    </source>
</evidence>
<dbReference type="GO" id="GO:0046872">
    <property type="term" value="F:metal ion binding"/>
    <property type="evidence" value="ECO:0007669"/>
    <property type="project" value="UniProtKB-KW"/>
</dbReference>
<dbReference type="InterPro" id="IPR030048">
    <property type="entry name" value="SurE"/>
</dbReference>
<comment type="caution">
    <text evidence="7">The sequence shown here is derived from an EMBL/GenBank/DDBJ whole genome shotgun (WGS) entry which is preliminary data.</text>
</comment>
<organism evidence="7 8">
    <name type="scientific">Ruficoccus amylovorans</name>
    <dbReference type="NCBI Taxonomy" id="1804625"/>
    <lineage>
        <taxon>Bacteria</taxon>
        <taxon>Pseudomonadati</taxon>
        <taxon>Verrucomicrobiota</taxon>
        <taxon>Opitutia</taxon>
        <taxon>Puniceicoccales</taxon>
        <taxon>Cerasicoccaceae</taxon>
        <taxon>Ruficoccus</taxon>
    </lineage>
</organism>
<dbReference type="PANTHER" id="PTHR30457">
    <property type="entry name" value="5'-NUCLEOTIDASE SURE"/>
    <property type="match status" value="1"/>
</dbReference>
<dbReference type="SUPFAM" id="SSF64167">
    <property type="entry name" value="SurE-like"/>
    <property type="match status" value="1"/>
</dbReference>
<comment type="catalytic activity">
    <reaction evidence="1">
        <text>a ribonucleoside 5'-phosphate + H2O = a ribonucleoside + phosphate</text>
        <dbReference type="Rhea" id="RHEA:12484"/>
        <dbReference type="ChEBI" id="CHEBI:15377"/>
        <dbReference type="ChEBI" id="CHEBI:18254"/>
        <dbReference type="ChEBI" id="CHEBI:43474"/>
        <dbReference type="ChEBI" id="CHEBI:58043"/>
        <dbReference type="EC" id="3.1.3.5"/>
    </reaction>
</comment>
<dbReference type="NCBIfam" id="TIGR00087">
    <property type="entry name" value="surE"/>
    <property type="match status" value="1"/>
</dbReference>
<name>A0A842HGU8_9BACT</name>
<dbReference type="Pfam" id="PF01975">
    <property type="entry name" value="SurE"/>
    <property type="match status" value="1"/>
</dbReference>
<reference evidence="7 8" key="1">
    <citation type="submission" date="2020-07" db="EMBL/GenBank/DDBJ databases">
        <authorList>
            <person name="Feng X."/>
        </authorList>
    </citation>
    <scope>NUCLEOTIDE SEQUENCE [LARGE SCALE GENOMIC DNA]</scope>
    <source>
        <strain evidence="7 8">JCM31066</strain>
    </source>
</reference>
<keyword evidence="4" id="KW-0479">Metal-binding</keyword>
<evidence type="ECO:0000256" key="1">
    <source>
        <dbReference type="ARBA" id="ARBA00000815"/>
    </source>
</evidence>
<keyword evidence="5 7" id="KW-0378">Hydrolase</keyword>
<proteinExistence type="inferred from homology"/>
<feature type="domain" description="Survival protein SurE-like phosphatase/nucleotidase" evidence="6">
    <location>
        <begin position="7"/>
        <end position="192"/>
    </location>
</feature>
<dbReference type="Gene3D" id="3.40.1210.10">
    <property type="entry name" value="Survival protein SurE-like phosphatase/nucleotidase"/>
    <property type="match status" value="1"/>
</dbReference>
<comment type="similarity">
    <text evidence="2">Belongs to the SurE nucleotidase family.</text>
</comment>
<dbReference type="RefSeq" id="WP_185675808.1">
    <property type="nucleotide sequence ID" value="NZ_JACHVB010000034.1"/>
</dbReference>
<accession>A0A842HGU8</accession>
<evidence type="ECO:0000259" key="6">
    <source>
        <dbReference type="Pfam" id="PF01975"/>
    </source>
</evidence>
<evidence type="ECO:0000256" key="5">
    <source>
        <dbReference type="ARBA" id="ARBA00022801"/>
    </source>
</evidence>
<dbReference type="EC" id="3.1.3.5" evidence="3"/>
<sequence length="260" mass="27838">MSKPLALITNDDGIDSWFLRVLVEAMQNDFEVVVAAPMGEQSWIGRAMSRRREVHIAENETLGCTAYALDGTPSDCVNIALGHLMGERKPDVVCSGINLGYNACLPLILSSGTVAGAMEGAFWGLPAVAFSHVIPQVDFEAIREKHGRAEGEMADSVRCAAALSTKIALSLVGQKPASPTVHNINFPRRTFADSEVVRTIPSPMPMHSLFAKAGDSSFRFNKVEREPAPDGQLDDMEALNAGKVSHTVLDLASIAAPVPV</sequence>
<evidence type="ECO:0000256" key="3">
    <source>
        <dbReference type="ARBA" id="ARBA00012643"/>
    </source>
</evidence>
<dbReference type="GO" id="GO:0008253">
    <property type="term" value="F:5'-nucleotidase activity"/>
    <property type="evidence" value="ECO:0007669"/>
    <property type="project" value="UniProtKB-EC"/>
</dbReference>